<reference evidence="4" key="1">
    <citation type="journal article" date="2018" name="PLoS ONE">
        <title>Chinook salmon (Oncorhynchus tshawytscha) genome and transcriptome.</title>
        <authorList>
            <person name="Christensen K.A."/>
            <person name="Leong J.S."/>
            <person name="Sakhrani D."/>
            <person name="Biagi C.A."/>
            <person name="Minkley D.R."/>
            <person name="Withler R.E."/>
            <person name="Rondeau E.B."/>
            <person name="Koop B.F."/>
            <person name="Devlin R.H."/>
        </authorList>
    </citation>
    <scope>NUCLEOTIDE SEQUENCE [LARGE SCALE GENOMIC DNA]</scope>
</reference>
<name>A0AAZ3QBZ5_ONCTS</name>
<protein>
    <recommendedName>
        <fullName evidence="2">PWWP domain-containing protein</fullName>
    </recommendedName>
</protein>
<feature type="domain" description="PWWP" evidence="2">
    <location>
        <begin position="178"/>
        <end position="232"/>
    </location>
</feature>
<dbReference type="InterPro" id="IPR042778">
    <property type="entry name" value="ZCWPW1/ZCWPW2"/>
</dbReference>
<dbReference type="Ensembl" id="ENSOTST00005148093.1">
    <property type="protein sequence ID" value="ENSOTSP00005125509.1"/>
    <property type="gene ID" value="ENSOTSG00005063086.1"/>
</dbReference>
<feature type="compositionally biased region" description="Low complexity" evidence="1">
    <location>
        <begin position="339"/>
        <end position="358"/>
    </location>
</feature>
<evidence type="ECO:0000313" key="3">
    <source>
        <dbReference type="Ensembl" id="ENSOTSP00005125509.1"/>
    </source>
</evidence>
<sequence>MDSTSKGRSLPSVPEALNPVSMKQPSEPLGGRMGRGGGDLGVDPALLMDKAAAQLAVTLQDSVLNQMASHGHSHERLKDLTSRMLNGDQDKLPNPQRKATSPEIKLKITKMVSKGKPARFETFCGEGPNLPTEDLLVPASRAGRKRRLIKPKPLHKLASNHDPVPVEVSIPVNTVFSVGDVVWTKVSGYPWWPCMSLYTHHTSGILYHVQYFGNTPERGYIFQKNMASFSREEQYVELCHERYSNLKLLLNYSSNSSGNLHAQWVVGITQAKEAASLALEERLAKYTFTYDTNGPHLNPRLLAEPGPAEPGCAELGPAEHGLDLGPEQTKAQTPDQELSRLTLLSPSPTSPQAQPTPTDCSTSLEKKKSGSPRTTDGTEKQGKRKQTTSTLKKETTKKTKVLVSHKGQTEMPSQVWIN</sequence>
<accession>A0AAZ3QBZ5</accession>
<reference evidence="3" key="3">
    <citation type="submission" date="2025-09" db="UniProtKB">
        <authorList>
            <consortium name="Ensembl"/>
        </authorList>
    </citation>
    <scope>IDENTIFICATION</scope>
</reference>
<organism evidence="3 4">
    <name type="scientific">Oncorhynchus tshawytscha</name>
    <name type="common">Chinook salmon</name>
    <name type="synonym">Salmo tshawytscha</name>
    <dbReference type="NCBI Taxonomy" id="74940"/>
    <lineage>
        <taxon>Eukaryota</taxon>
        <taxon>Metazoa</taxon>
        <taxon>Chordata</taxon>
        <taxon>Craniata</taxon>
        <taxon>Vertebrata</taxon>
        <taxon>Euteleostomi</taxon>
        <taxon>Actinopterygii</taxon>
        <taxon>Neopterygii</taxon>
        <taxon>Teleostei</taxon>
        <taxon>Protacanthopterygii</taxon>
        <taxon>Salmoniformes</taxon>
        <taxon>Salmonidae</taxon>
        <taxon>Salmoninae</taxon>
        <taxon>Oncorhynchus</taxon>
    </lineage>
</organism>
<dbReference type="AlphaFoldDB" id="A0AAZ3QBZ5"/>
<dbReference type="SMART" id="SM00293">
    <property type="entry name" value="PWWP"/>
    <property type="match status" value="1"/>
</dbReference>
<dbReference type="SUPFAM" id="SSF63748">
    <property type="entry name" value="Tudor/PWWP/MBT"/>
    <property type="match status" value="1"/>
</dbReference>
<feature type="region of interest" description="Disordered" evidence="1">
    <location>
        <begin position="298"/>
        <end position="418"/>
    </location>
</feature>
<feature type="region of interest" description="Disordered" evidence="1">
    <location>
        <begin position="1"/>
        <end position="31"/>
    </location>
</feature>
<dbReference type="PANTHER" id="PTHR15999:SF2">
    <property type="entry name" value="ZINC FINGER CW-TYPE PWWP DOMAIN PROTEIN 1"/>
    <property type="match status" value="1"/>
</dbReference>
<evidence type="ECO:0000256" key="1">
    <source>
        <dbReference type="SAM" id="MobiDB-lite"/>
    </source>
</evidence>
<dbReference type="InterPro" id="IPR000313">
    <property type="entry name" value="PWWP_dom"/>
</dbReference>
<reference evidence="3" key="2">
    <citation type="submission" date="2025-08" db="UniProtKB">
        <authorList>
            <consortium name="Ensembl"/>
        </authorList>
    </citation>
    <scope>IDENTIFICATION</scope>
</reference>
<dbReference type="GO" id="GO:0005634">
    <property type="term" value="C:nucleus"/>
    <property type="evidence" value="ECO:0007669"/>
    <property type="project" value="TreeGrafter"/>
</dbReference>
<evidence type="ECO:0000259" key="2">
    <source>
        <dbReference type="PROSITE" id="PS50812"/>
    </source>
</evidence>
<dbReference type="PROSITE" id="PS50812">
    <property type="entry name" value="PWWP"/>
    <property type="match status" value="1"/>
</dbReference>
<keyword evidence="4" id="KW-1185">Reference proteome</keyword>
<dbReference type="GeneTree" id="ENSGT00940000157429"/>
<proteinExistence type="predicted"/>
<dbReference type="Proteomes" id="UP000694402">
    <property type="component" value="Unassembled WGS sequence"/>
</dbReference>
<dbReference type="PANTHER" id="PTHR15999">
    <property type="entry name" value="ZINC FINGER CW-TYPE PWWP DOMAIN PROTEIN 1"/>
    <property type="match status" value="1"/>
</dbReference>
<dbReference type="Gene3D" id="2.30.30.140">
    <property type="match status" value="1"/>
</dbReference>
<dbReference type="Pfam" id="PF00855">
    <property type="entry name" value="PWWP"/>
    <property type="match status" value="1"/>
</dbReference>
<gene>
    <name evidence="3" type="primary">LOC112222905</name>
</gene>
<evidence type="ECO:0000313" key="4">
    <source>
        <dbReference type="Proteomes" id="UP000694402"/>
    </source>
</evidence>